<feature type="coiled-coil region" evidence="8">
    <location>
        <begin position="16"/>
        <end position="187"/>
    </location>
</feature>
<dbReference type="GO" id="GO:0008017">
    <property type="term" value="F:microtubule binding"/>
    <property type="evidence" value="ECO:0007669"/>
    <property type="project" value="InterPro"/>
</dbReference>
<dbReference type="EMBL" id="GDRN01049236">
    <property type="protein sequence ID" value="JAI66590.1"/>
    <property type="molecule type" value="Transcribed_RNA"/>
</dbReference>
<dbReference type="GO" id="GO:0005813">
    <property type="term" value="C:centrosome"/>
    <property type="evidence" value="ECO:0007669"/>
    <property type="project" value="UniProtKB-SubCell"/>
</dbReference>
<protein>
    <recommendedName>
        <fullName evidence="9">NUDE domain-containing protein</fullName>
    </recommendedName>
</protein>
<dbReference type="GO" id="GO:0000132">
    <property type="term" value="P:establishment of mitotic spindle orientation"/>
    <property type="evidence" value="ECO:0007669"/>
    <property type="project" value="TreeGrafter"/>
</dbReference>
<organism evidence="10">
    <name type="scientific">Scylla olivacea</name>
    <name type="common">Orange mud crab</name>
    <name type="synonym">Cancer olivacea</name>
    <dbReference type="NCBI Taxonomy" id="85551"/>
    <lineage>
        <taxon>Eukaryota</taxon>
        <taxon>Metazoa</taxon>
        <taxon>Ecdysozoa</taxon>
        <taxon>Arthropoda</taxon>
        <taxon>Crustacea</taxon>
        <taxon>Multicrustacea</taxon>
        <taxon>Malacostraca</taxon>
        <taxon>Eumalacostraca</taxon>
        <taxon>Eucarida</taxon>
        <taxon>Decapoda</taxon>
        <taxon>Pleocyemata</taxon>
        <taxon>Brachyura</taxon>
        <taxon>Eubrachyura</taxon>
        <taxon>Portunoidea</taxon>
        <taxon>Portunidae</taxon>
        <taxon>Portuninae</taxon>
        <taxon>Scylla</taxon>
    </lineage>
</organism>
<dbReference type="GO" id="GO:0007020">
    <property type="term" value="P:microtubule nucleation"/>
    <property type="evidence" value="ECO:0007669"/>
    <property type="project" value="TreeGrafter"/>
</dbReference>
<dbReference type="GO" id="GO:0007059">
    <property type="term" value="P:chromosome segregation"/>
    <property type="evidence" value="ECO:0007669"/>
    <property type="project" value="TreeGrafter"/>
</dbReference>
<dbReference type="GO" id="GO:0005874">
    <property type="term" value="C:microtubule"/>
    <property type="evidence" value="ECO:0007669"/>
    <property type="project" value="UniProtKB-KW"/>
</dbReference>
<dbReference type="GO" id="GO:0005819">
    <property type="term" value="C:spindle"/>
    <property type="evidence" value="ECO:0007669"/>
    <property type="project" value="UniProtKB-SubCell"/>
</dbReference>
<evidence type="ECO:0000256" key="3">
    <source>
        <dbReference type="ARBA" id="ARBA00007429"/>
    </source>
</evidence>
<comment type="similarity">
    <text evidence="3">Belongs to the nudE family.</text>
</comment>
<dbReference type="AlphaFoldDB" id="A0A0P4WI50"/>
<comment type="subcellular location">
    <subcellularLocation>
        <location evidence="2">Cytoplasm</location>
        <location evidence="2">Cytoskeleton</location>
        <location evidence="2">Microtubule organizing center</location>
        <location evidence="2">Centrosome</location>
    </subcellularLocation>
    <subcellularLocation>
        <location evidence="1">Cytoplasm</location>
        <location evidence="1">Cytoskeleton</location>
        <location evidence="1">Spindle</location>
    </subcellularLocation>
</comment>
<dbReference type="PANTHER" id="PTHR10921:SF1">
    <property type="entry name" value="NUCLEAR DISTRIBUTION PROTEIN NUDE HOMOLOG"/>
    <property type="match status" value="1"/>
</dbReference>
<dbReference type="GO" id="GO:0047496">
    <property type="term" value="P:vesicle transport along microtubule"/>
    <property type="evidence" value="ECO:0007669"/>
    <property type="project" value="TreeGrafter"/>
</dbReference>
<dbReference type="InterPro" id="IPR033494">
    <property type="entry name" value="NUDE"/>
</dbReference>
<keyword evidence="4" id="KW-0963">Cytoplasm</keyword>
<accession>A0A0P4WI50</accession>
<keyword evidence="7" id="KW-0206">Cytoskeleton</keyword>
<feature type="domain" description="NUDE" evidence="9">
    <location>
        <begin position="135"/>
        <end position="256"/>
    </location>
</feature>
<dbReference type="GO" id="GO:0007100">
    <property type="term" value="P:mitotic centrosome separation"/>
    <property type="evidence" value="ECO:0007669"/>
    <property type="project" value="TreeGrafter"/>
</dbReference>
<name>A0A0P4WI50_SCYOL</name>
<evidence type="ECO:0000259" key="9">
    <source>
        <dbReference type="Pfam" id="PF04880"/>
    </source>
</evidence>
<evidence type="ECO:0000313" key="10">
    <source>
        <dbReference type="EMBL" id="JAI66590.1"/>
    </source>
</evidence>
<keyword evidence="6 8" id="KW-0175">Coiled coil</keyword>
<dbReference type="GO" id="GO:0000776">
    <property type="term" value="C:kinetochore"/>
    <property type="evidence" value="ECO:0007669"/>
    <property type="project" value="TreeGrafter"/>
</dbReference>
<evidence type="ECO:0000256" key="1">
    <source>
        <dbReference type="ARBA" id="ARBA00004186"/>
    </source>
</evidence>
<evidence type="ECO:0000256" key="8">
    <source>
        <dbReference type="SAM" id="Coils"/>
    </source>
</evidence>
<dbReference type="Pfam" id="PF04880">
    <property type="entry name" value="NUDE_C"/>
    <property type="match status" value="1"/>
</dbReference>
<dbReference type="InterPro" id="IPR006964">
    <property type="entry name" value="NUDE_dom"/>
</dbReference>
<dbReference type="SUPFAM" id="SSF57997">
    <property type="entry name" value="Tropomyosin"/>
    <property type="match status" value="1"/>
</dbReference>
<dbReference type="PANTHER" id="PTHR10921">
    <property type="entry name" value="NUCLEAR DISTRIBUTION PROTEIN NUDE HOMOLOG 1"/>
    <property type="match status" value="1"/>
</dbReference>
<evidence type="ECO:0000256" key="5">
    <source>
        <dbReference type="ARBA" id="ARBA00022701"/>
    </source>
</evidence>
<sequence length="326" mass="36572">MNGEAVPSFSSPEQEAEYWRKKATEYKQSLEETREELEEFQSGSRELEAELEAQLEQTERRCSEYQAQLNRVAVENDSLKERLERLQNEFNGQVNTLQSELVDLKSIQEDLTRYIRELEQSNDDLERAKRATVTSLEDFEARLNLAIERNAFLESELDEKEDLKVTVQRLKDEARDLRQELSIKDCSEPDNDKALMNHHNHQSTSPQKLHIKTPPKLDVALPASPAGGAGMDSNKLVSNGTQLTDTVPATPVVISSTLHNNNNNSNNMSNGSVPMTPSARISALNIVGDLLRKVGALESRLASCRTLVKDNQRPLGLPAPGNHSTR</sequence>
<evidence type="ECO:0000256" key="4">
    <source>
        <dbReference type="ARBA" id="ARBA00022490"/>
    </source>
</evidence>
<dbReference type="GO" id="GO:0051642">
    <property type="term" value="P:centrosome localization"/>
    <property type="evidence" value="ECO:0007669"/>
    <property type="project" value="TreeGrafter"/>
</dbReference>
<keyword evidence="5" id="KW-0493">Microtubule</keyword>
<dbReference type="Gene3D" id="6.10.250.1080">
    <property type="match status" value="1"/>
</dbReference>
<proteinExistence type="inferred from homology"/>
<dbReference type="GO" id="GO:0016477">
    <property type="term" value="P:cell migration"/>
    <property type="evidence" value="ECO:0007669"/>
    <property type="project" value="TreeGrafter"/>
</dbReference>
<evidence type="ECO:0000256" key="2">
    <source>
        <dbReference type="ARBA" id="ARBA00004300"/>
    </source>
</evidence>
<evidence type="ECO:0000256" key="7">
    <source>
        <dbReference type="ARBA" id="ARBA00023212"/>
    </source>
</evidence>
<reference evidence="10" key="1">
    <citation type="submission" date="2015-09" db="EMBL/GenBank/DDBJ databases">
        <title>Scylla olivacea transcriptome.</title>
        <authorList>
            <person name="Ikhwanuddin M."/>
        </authorList>
    </citation>
    <scope>NUCLEOTIDE SEQUENCE</scope>
</reference>
<dbReference type="GO" id="GO:0005871">
    <property type="term" value="C:kinesin complex"/>
    <property type="evidence" value="ECO:0007669"/>
    <property type="project" value="TreeGrafter"/>
</dbReference>
<evidence type="ECO:0000256" key="6">
    <source>
        <dbReference type="ARBA" id="ARBA00023054"/>
    </source>
</evidence>